<reference evidence="8 9" key="1">
    <citation type="submission" date="2021-03" db="EMBL/GenBank/DDBJ databases">
        <title>Genomic Encyclopedia of Type Strains, Phase IV (KMG-IV): sequencing the most valuable type-strain genomes for metagenomic binning, comparative biology and taxonomic classification.</title>
        <authorList>
            <person name="Goeker M."/>
        </authorList>
    </citation>
    <scope>NUCLEOTIDE SEQUENCE [LARGE SCALE GENOMIC DNA]</scope>
    <source>
        <strain evidence="8 9">DSM 24738</strain>
    </source>
</reference>
<dbReference type="InterPro" id="IPR018294">
    <property type="entry name" value="ISPD_synthase_CS"/>
</dbReference>
<accession>A0ABS4GQF8</accession>
<dbReference type="PANTHER" id="PTHR32125:SF4">
    <property type="entry name" value="2-C-METHYL-D-ERYTHRITOL 4-PHOSPHATE CYTIDYLYLTRANSFERASE, CHLOROPLASTIC"/>
    <property type="match status" value="1"/>
</dbReference>
<comment type="pathway">
    <text evidence="2 7">Isoprenoid biosynthesis; isopentenyl diphosphate biosynthesis via DXP pathway; isopentenyl diphosphate from 1-deoxy-D-xylulose 5-phosphate: step 2/6.</text>
</comment>
<dbReference type="Pfam" id="PF01128">
    <property type="entry name" value="IspD"/>
    <property type="match status" value="1"/>
</dbReference>
<dbReference type="SUPFAM" id="SSF53448">
    <property type="entry name" value="Nucleotide-diphospho-sugar transferases"/>
    <property type="match status" value="1"/>
</dbReference>
<evidence type="ECO:0000313" key="9">
    <source>
        <dbReference type="Proteomes" id="UP001519343"/>
    </source>
</evidence>
<keyword evidence="5 7" id="KW-0548">Nucleotidyltransferase</keyword>
<evidence type="ECO:0000256" key="4">
    <source>
        <dbReference type="ARBA" id="ARBA00022679"/>
    </source>
</evidence>
<organism evidence="8 9">
    <name type="scientific">Ammoniphilus resinae</name>
    <dbReference type="NCBI Taxonomy" id="861532"/>
    <lineage>
        <taxon>Bacteria</taxon>
        <taxon>Bacillati</taxon>
        <taxon>Bacillota</taxon>
        <taxon>Bacilli</taxon>
        <taxon>Bacillales</taxon>
        <taxon>Paenibacillaceae</taxon>
        <taxon>Aneurinibacillus group</taxon>
        <taxon>Ammoniphilus</taxon>
    </lineage>
</organism>
<dbReference type="InterPro" id="IPR050088">
    <property type="entry name" value="IspD/TarI_cytidylyltransf_bact"/>
</dbReference>
<dbReference type="NCBIfam" id="TIGR00453">
    <property type="entry name" value="ispD"/>
    <property type="match status" value="1"/>
</dbReference>
<evidence type="ECO:0000256" key="6">
    <source>
        <dbReference type="ARBA" id="ARBA00023229"/>
    </source>
</evidence>
<keyword evidence="6 7" id="KW-0414">Isoprene biosynthesis</keyword>
<feature type="site" description="Transition state stabilizer" evidence="7">
    <location>
        <position position="22"/>
    </location>
</feature>
<dbReference type="PANTHER" id="PTHR32125">
    <property type="entry name" value="2-C-METHYL-D-ERYTHRITOL 4-PHOSPHATE CYTIDYLYLTRANSFERASE, CHLOROPLASTIC"/>
    <property type="match status" value="1"/>
</dbReference>
<feature type="site" description="Transition state stabilizer" evidence="7">
    <location>
        <position position="15"/>
    </location>
</feature>
<dbReference type="PROSITE" id="PS01295">
    <property type="entry name" value="ISPD"/>
    <property type="match status" value="1"/>
</dbReference>
<comment type="catalytic activity">
    <reaction evidence="1 7">
        <text>2-C-methyl-D-erythritol 4-phosphate + CTP + H(+) = 4-CDP-2-C-methyl-D-erythritol + diphosphate</text>
        <dbReference type="Rhea" id="RHEA:13429"/>
        <dbReference type="ChEBI" id="CHEBI:15378"/>
        <dbReference type="ChEBI" id="CHEBI:33019"/>
        <dbReference type="ChEBI" id="CHEBI:37563"/>
        <dbReference type="ChEBI" id="CHEBI:57823"/>
        <dbReference type="ChEBI" id="CHEBI:58262"/>
        <dbReference type="EC" id="2.7.7.60"/>
    </reaction>
</comment>
<feature type="site" description="Positions MEP for the nucleophilic attack" evidence="7">
    <location>
        <position position="150"/>
    </location>
</feature>
<evidence type="ECO:0000256" key="1">
    <source>
        <dbReference type="ARBA" id="ARBA00001282"/>
    </source>
</evidence>
<evidence type="ECO:0000313" key="8">
    <source>
        <dbReference type="EMBL" id="MBP1932510.1"/>
    </source>
</evidence>
<dbReference type="Gene3D" id="3.90.550.10">
    <property type="entry name" value="Spore Coat Polysaccharide Biosynthesis Protein SpsA, Chain A"/>
    <property type="match status" value="1"/>
</dbReference>
<evidence type="ECO:0000256" key="5">
    <source>
        <dbReference type="ARBA" id="ARBA00022695"/>
    </source>
</evidence>
<feature type="site" description="Positions MEP for the nucleophilic attack" evidence="7">
    <location>
        <position position="206"/>
    </location>
</feature>
<keyword evidence="4 7" id="KW-0808">Transferase</keyword>
<proteinExistence type="inferred from homology"/>
<name>A0ABS4GQF8_9BACL</name>
<dbReference type="EC" id="2.7.7.60" evidence="7"/>
<evidence type="ECO:0000256" key="2">
    <source>
        <dbReference type="ARBA" id="ARBA00004787"/>
    </source>
</evidence>
<dbReference type="HAMAP" id="MF_00108">
    <property type="entry name" value="IspD"/>
    <property type="match status" value="1"/>
</dbReference>
<comment type="similarity">
    <text evidence="3 7">Belongs to the IspD/TarI cytidylyltransferase family. IspD subfamily.</text>
</comment>
<comment type="function">
    <text evidence="7">Catalyzes the formation of 4-diphosphocytidyl-2-C-methyl-D-erythritol from CTP and 2-C-methyl-D-erythritol 4-phosphate (MEP).</text>
</comment>
<evidence type="ECO:0000256" key="7">
    <source>
        <dbReference type="HAMAP-Rule" id="MF_00108"/>
    </source>
</evidence>
<dbReference type="InterPro" id="IPR034683">
    <property type="entry name" value="IspD/TarI"/>
</dbReference>
<keyword evidence="9" id="KW-1185">Reference proteome</keyword>
<gene>
    <name evidence="7" type="primary">ispD</name>
    <name evidence="8" type="ORF">J2Z37_002511</name>
</gene>
<dbReference type="GO" id="GO:0050518">
    <property type="term" value="F:2-C-methyl-D-erythritol 4-phosphate cytidylyltransferase activity"/>
    <property type="evidence" value="ECO:0007669"/>
    <property type="project" value="UniProtKB-EC"/>
</dbReference>
<dbReference type="InterPro" id="IPR029044">
    <property type="entry name" value="Nucleotide-diphossugar_trans"/>
</dbReference>
<dbReference type="EMBL" id="JAGGKT010000006">
    <property type="protein sequence ID" value="MBP1932510.1"/>
    <property type="molecule type" value="Genomic_DNA"/>
</dbReference>
<sequence length="229" mass="25420">MKVGIVIAAAGQGKRMGARIPKQFIELKGKPVLYHSICLFKEHPFIQEIVVVTSKEDMAQTKEIVKDFAYVTVVEGGKERQESVLCGLKALQNSEFVLIHDAARPFATQDLINRLIARVAETGAVIPAVPVKDTIKVVNEKREVQSTPPRQSLWAVQTPQAFRLSTILEAHHWAKEQQFLGTDDATLLEAKGITVHIMDGEYSNIKLTTPEDLQVAEKIIEKKGGEKDV</sequence>
<comment type="caution">
    <text evidence="8">The sequence shown here is derived from an EMBL/GenBank/DDBJ whole genome shotgun (WGS) entry which is preliminary data.</text>
</comment>
<dbReference type="CDD" id="cd02516">
    <property type="entry name" value="CDP-ME_synthetase"/>
    <property type="match status" value="1"/>
</dbReference>
<evidence type="ECO:0000256" key="3">
    <source>
        <dbReference type="ARBA" id="ARBA00009789"/>
    </source>
</evidence>
<dbReference type="Proteomes" id="UP001519343">
    <property type="component" value="Unassembled WGS sequence"/>
</dbReference>
<dbReference type="InterPro" id="IPR001228">
    <property type="entry name" value="IspD"/>
</dbReference>
<protein>
    <recommendedName>
        <fullName evidence="7">2-C-methyl-D-erythritol 4-phosphate cytidylyltransferase</fullName>
        <ecNumber evidence="7">2.7.7.60</ecNumber>
    </recommendedName>
    <alternativeName>
        <fullName evidence="7">4-diphosphocytidyl-2C-methyl-D-erythritol synthase</fullName>
    </alternativeName>
    <alternativeName>
        <fullName evidence="7">MEP cytidylyltransferase</fullName>
        <shortName evidence="7">MCT</shortName>
    </alternativeName>
</protein>